<evidence type="ECO:0000313" key="3">
    <source>
        <dbReference type="Proteomes" id="UP000001542"/>
    </source>
</evidence>
<gene>
    <name evidence="2" type="ORF">TVAG_158550</name>
</gene>
<sequence length="242" mass="28419">MITIVLDLNLIYLYIFNKSTYNYTIIILLVVTILAHPVGQIVFGQLVKKTKEQLTYDDDITNKTEYFDELGICKNSLWATRFIVIGLSELCDYFVDGSITEYIINHVETEGILALLLQIVTYFPSESQKLSILYKRLISMRKLTFINRFLIYQISKIKTRRLTSNTKDTTDLYNKLHTLNEEVKATIRSFWDKPNAGHSFVEMLSYRTKKLNRYFQYFLESNPNNIKITTEYTNFLVECLCD</sequence>
<organism evidence="2 3">
    <name type="scientific">Trichomonas vaginalis (strain ATCC PRA-98 / G3)</name>
    <dbReference type="NCBI Taxonomy" id="412133"/>
    <lineage>
        <taxon>Eukaryota</taxon>
        <taxon>Metamonada</taxon>
        <taxon>Parabasalia</taxon>
        <taxon>Trichomonadida</taxon>
        <taxon>Trichomonadidae</taxon>
        <taxon>Trichomonas</taxon>
    </lineage>
</organism>
<keyword evidence="1" id="KW-1133">Transmembrane helix</keyword>
<keyword evidence="1" id="KW-0472">Membrane</keyword>
<dbReference type="Proteomes" id="UP000001542">
    <property type="component" value="Unassembled WGS sequence"/>
</dbReference>
<keyword evidence="1" id="KW-0812">Transmembrane</keyword>
<dbReference type="VEuPathDB" id="TrichDB:TVAGG3_0779790"/>
<dbReference type="InParanoid" id="A2E6N8"/>
<evidence type="ECO:0000256" key="1">
    <source>
        <dbReference type="SAM" id="Phobius"/>
    </source>
</evidence>
<dbReference type="VEuPathDB" id="TrichDB:TVAG_158550"/>
<feature type="transmembrane region" description="Helical" evidence="1">
    <location>
        <begin position="20"/>
        <end position="43"/>
    </location>
</feature>
<reference evidence="2" key="2">
    <citation type="journal article" date="2007" name="Science">
        <title>Draft genome sequence of the sexually transmitted pathogen Trichomonas vaginalis.</title>
        <authorList>
            <person name="Carlton J.M."/>
            <person name="Hirt R.P."/>
            <person name="Silva J.C."/>
            <person name="Delcher A.L."/>
            <person name="Schatz M."/>
            <person name="Zhao Q."/>
            <person name="Wortman J.R."/>
            <person name="Bidwell S.L."/>
            <person name="Alsmark U.C.M."/>
            <person name="Besteiro S."/>
            <person name="Sicheritz-Ponten T."/>
            <person name="Noel C.J."/>
            <person name="Dacks J.B."/>
            <person name="Foster P.G."/>
            <person name="Simillion C."/>
            <person name="Van de Peer Y."/>
            <person name="Miranda-Saavedra D."/>
            <person name="Barton G.J."/>
            <person name="Westrop G.D."/>
            <person name="Mueller S."/>
            <person name="Dessi D."/>
            <person name="Fiori P.L."/>
            <person name="Ren Q."/>
            <person name="Paulsen I."/>
            <person name="Zhang H."/>
            <person name="Bastida-Corcuera F.D."/>
            <person name="Simoes-Barbosa A."/>
            <person name="Brown M.T."/>
            <person name="Hayes R.D."/>
            <person name="Mukherjee M."/>
            <person name="Okumura C.Y."/>
            <person name="Schneider R."/>
            <person name="Smith A.J."/>
            <person name="Vanacova S."/>
            <person name="Villalvazo M."/>
            <person name="Haas B.J."/>
            <person name="Pertea M."/>
            <person name="Feldblyum T.V."/>
            <person name="Utterback T.R."/>
            <person name="Shu C.L."/>
            <person name="Osoegawa K."/>
            <person name="de Jong P.J."/>
            <person name="Hrdy I."/>
            <person name="Horvathova L."/>
            <person name="Zubacova Z."/>
            <person name="Dolezal P."/>
            <person name="Malik S.B."/>
            <person name="Logsdon J.M. Jr."/>
            <person name="Henze K."/>
            <person name="Gupta A."/>
            <person name="Wang C.C."/>
            <person name="Dunne R.L."/>
            <person name="Upcroft J.A."/>
            <person name="Upcroft P."/>
            <person name="White O."/>
            <person name="Salzberg S.L."/>
            <person name="Tang P."/>
            <person name="Chiu C.-H."/>
            <person name="Lee Y.-S."/>
            <person name="Embley T.M."/>
            <person name="Coombs G.H."/>
            <person name="Mottram J.C."/>
            <person name="Tachezy J."/>
            <person name="Fraser-Liggett C.M."/>
            <person name="Johnson P.J."/>
        </authorList>
    </citation>
    <scope>NUCLEOTIDE SEQUENCE [LARGE SCALE GENOMIC DNA]</scope>
    <source>
        <strain evidence="2">G3</strain>
    </source>
</reference>
<keyword evidence="3" id="KW-1185">Reference proteome</keyword>
<dbReference type="RefSeq" id="XP_001323855.1">
    <property type="nucleotide sequence ID" value="XM_001323820.1"/>
</dbReference>
<evidence type="ECO:0000313" key="2">
    <source>
        <dbReference type="EMBL" id="EAY11632.1"/>
    </source>
</evidence>
<dbReference type="KEGG" id="tva:4769593"/>
<proteinExistence type="predicted"/>
<protein>
    <submittedName>
        <fullName evidence="2">Uncharacterized protein</fullName>
    </submittedName>
</protein>
<name>A2E6N8_TRIV3</name>
<dbReference type="EMBL" id="DS113315">
    <property type="protein sequence ID" value="EAY11632.1"/>
    <property type="molecule type" value="Genomic_DNA"/>
</dbReference>
<dbReference type="AlphaFoldDB" id="A2E6N8"/>
<reference evidence="2" key="1">
    <citation type="submission" date="2006-10" db="EMBL/GenBank/DDBJ databases">
        <authorList>
            <person name="Amadeo P."/>
            <person name="Zhao Q."/>
            <person name="Wortman J."/>
            <person name="Fraser-Liggett C."/>
            <person name="Carlton J."/>
        </authorList>
    </citation>
    <scope>NUCLEOTIDE SEQUENCE</scope>
    <source>
        <strain evidence="2">G3</strain>
    </source>
</reference>
<accession>A2E6N8</accession>
<dbReference type="SMR" id="A2E6N8"/>